<dbReference type="STRING" id="1817772.A2527_12275"/>
<name>A0A1F6GDA2_9PROT</name>
<protein>
    <submittedName>
        <fullName evidence="1">Uncharacterized protein</fullName>
    </submittedName>
</protein>
<dbReference type="EMBL" id="MFNE01000019">
    <property type="protein sequence ID" value="OGG96088.1"/>
    <property type="molecule type" value="Genomic_DNA"/>
</dbReference>
<accession>A0A1F6GDA2</accession>
<sequence>MRSGAVKVNQIFFKIEDSILNARTPYLRADLKQTKSVTSWQADFGATSTTASINLNNLVLPSSEIFYLSL</sequence>
<reference evidence="1 2" key="1">
    <citation type="journal article" date="2016" name="Nat. Commun.">
        <title>Thousands of microbial genomes shed light on interconnected biogeochemical processes in an aquifer system.</title>
        <authorList>
            <person name="Anantharaman K."/>
            <person name="Brown C.T."/>
            <person name="Hug L.A."/>
            <person name="Sharon I."/>
            <person name="Castelle C.J."/>
            <person name="Probst A.J."/>
            <person name="Thomas B.C."/>
            <person name="Singh A."/>
            <person name="Wilkins M.J."/>
            <person name="Karaoz U."/>
            <person name="Brodie E.L."/>
            <person name="Williams K.H."/>
            <person name="Hubbard S.S."/>
            <person name="Banfield J.F."/>
        </authorList>
    </citation>
    <scope>NUCLEOTIDE SEQUENCE [LARGE SCALE GENOMIC DNA]</scope>
</reference>
<organism evidence="1 2">
    <name type="scientific">Candidatus Lambdaproteobacteria bacterium RIFOXYD2_FULL_50_16</name>
    <dbReference type="NCBI Taxonomy" id="1817772"/>
    <lineage>
        <taxon>Bacteria</taxon>
        <taxon>Pseudomonadati</taxon>
        <taxon>Pseudomonadota</taxon>
        <taxon>Candidatus Lambdaproteobacteria</taxon>
    </lineage>
</organism>
<proteinExistence type="predicted"/>
<evidence type="ECO:0000313" key="1">
    <source>
        <dbReference type="EMBL" id="OGG96088.1"/>
    </source>
</evidence>
<evidence type="ECO:0000313" key="2">
    <source>
        <dbReference type="Proteomes" id="UP000178449"/>
    </source>
</evidence>
<dbReference type="AlphaFoldDB" id="A0A1F6GDA2"/>
<comment type="caution">
    <text evidence="1">The sequence shown here is derived from an EMBL/GenBank/DDBJ whole genome shotgun (WGS) entry which is preliminary data.</text>
</comment>
<dbReference type="Proteomes" id="UP000178449">
    <property type="component" value="Unassembled WGS sequence"/>
</dbReference>
<gene>
    <name evidence="1" type="ORF">A2527_12275</name>
</gene>